<dbReference type="PANTHER" id="PTHR15268">
    <property type="entry name" value="THRAP3/BCLAF1"/>
    <property type="match status" value="1"/>
</dbReference>
<sequence length="347" mass="37814">KIKTNKSKSGSHSSLSRATSRSHSHSFSKSPSRSRSVSHSRKTLSSRSSSRSYSPTHNRERNRLRVYQKRDFRGCNRGYGRPCFYLWGQYNQGGHGNYHSNWQNYQQANSLHWGHSSSQSPKRRSPSARSRRHFRNSDKLSGRSRHSPSSRSSSNHSQVESLKLKPRKEKKSSLKVSRPSEATGNNQRNEPKEQTFSGGTSQDTKASASSKPWPDAPPAVLVKAMARCPTCSAGQSHEPSSESPLQSVVVRQRSPRLSPVPNLSPLLSNISQMGSTVPSGAGCQSGTHQRQFHHGAGSLTPSPKSPLGKTSPATGSTHGSSQKEESAAAGGAAYTKRQVSPFRGDTG</sequence>
<dbReference type="STRING" id="30611.ENSOGAP00000019422"/>
<feature type="compositionally biased region" description="Basic residues" evidence="2">
    <location>
        <begin position="121"/>
        <end position="134"/>
    </location>
</feature>
<reference evidence="3" key="3">
    <citation type="submission" date="2025-09" db="UniProtKB">
        <authorList>
            <consortium name="Ensembl"/>
        </authorList>
    </citation>
    <scope>IDENTIFICATION</scope>
</reference>
<dbReference type="HOGENOM" id="CLU_800637_0_0_1"/>
<dbReference type="GO" id="GO:0003712">
    <property type="term" value="F:transcription coregulator activity"/>
    <property type="evidence" value="ECO:0007669"/>
    <property type="project" value="TreeGrafter"/>
</dbReference>
<reference evidence="4" key="1">
    <citation type="submission" date="2011-03" db="EMBL/GenBank/DDBJ databases">
        <title>Version 3 of the genome sequence of Otolemur garnettii (Bushbaby).</title>
        <authorList>
            <consortium name="The Broad Institute Genome Sequencing Platform"/>
            <person name="Di Palma F."/>
            <person name="Johnson J."/>
            <person name="Lander E.S."/>
            <person name="Lindblad-Toh K."/>
            <person name="Jaffe D.B."/>
            <person name="Gnerre S."/>
            <person name="MacCallum I."/>
            <person name="Przybylski D."/>
            <person name="Ribeiro F.J."/>
            <person name="Burton J.N."/>
            <person name="Walker B.J."/>
            <person name="Sharpe T."/>
            <person name="Hall G."/>
        </authorList>
    </citation>
    <scope>NUCLEOTIDE SEQUENCE [LARGE SCALE GENOMIC DNA]</scope>
</reference>
<dbReference type="Pfam" id="PF15440">
    <property type="entry name" value="THRAP3_BCLAF1"/>
    <property type="match status" value="1"/>
</dbReference>
<dbReference type="Ensembl" id="ENSOGAT00000029634.1">
    <property type="protein sequence ID" value="ENSOGAP00000019422.1"/>
    <property type="gene ID" value="ENSOGAG00000030083.1"/>
</dbReference>
<dbReference type="GO" id="GO:0045944">
    <property type="term" value="P:positive regulation of transcription by RNA polymerase II"/>
    <property type="evidence" value="ECO:0007669"/>
    <property type="project" value="TreeGrafter"/>
</dbReference>
<dbReference type="GeneTree" id="ENSGT00940000170629"/>
<dbReference type="InterPro" id="IPR029199">
    <property type="entry name" value="THRAP3_BCLAF1"/>
</dbReference>
<comment type="similarity">
    <text evidence="1">Belongs to the BCLAF1/THRAP3 family.</text>
</comment>
<feature type="compositionally biased region" description="Low complexity" evidence="2">
    <location>
        <begin position="45"/>
        <end position="54"/>
    </location>
</feature>
<evidence type="ECO:0000313" key="3">
    <source>
        <dbReference type="Ensembl" id="ENSOGAP00000019422.1"/>
    </source>
</evidence>
<reference evidence="3" key="2">
    <citation type="submission" date="2025-08" db="UniProtKB">
        <authorList>
            <consortium name="Ensembl"/>
        </authorList>
    </citation>
    <scope>IDENTIFICATION</scope>
</reference>
<feature type="compositionally biased region" description="Polar residues" evidence="2">
    <location>
        <begin position="270"/>
        <end position="289"/>
    </location>
</feature>
<dbReference type="EMBL" id="AAQR03185520">
    <property type="status" value="NOT_ANNOTATED_CDS"/>
    <property type="molecule type" value="Genomic_DNA"/>
</dbReference>
<name>H0XTI0_OTOGA</name>
<dbReference type="InParanoid" id="H0XTI0"/>
<accession>H0XTI0</accession>
<feature type="region of interest" description="Disordered" evidence="2">
    <location>
        <begin position="231"/>
        <end position="347"/>
    </location>
</feature>
<dbReference type="PANTHER" id="PTHR15268:SF16">
    <property type="entry name" value="THYROID HORMONE RECEPTOR-ASSOCIATED PROTEIN 3"/>
    <property type="match status" value="1"/>
</dbReference>
<dbReference type="GO" id="GO:0016592">
    <property type="term" value="C:mediator complex"/>
    <property type="evidence" value="ECO:0007669"/>
    <property type="project" value="TreeGrafter"/>
</dbReference>
<organism evidence="3 4">
    <name type="scientific">Otolemur garnettii</name>
    <name type="common">Small-eared galago</name>
    <name type="synonym">Garnett's greater bushbaby</name>
    <dbReference type="NCBI Taxonomy" id="30611"/>
    <lineage>
        <taxon>Eukaryota</taxon>
        <taxon>Metazoa</taxon>
        <taxon>Chordata</taxon>
        <taxon>Craniata</taxon>
        <taxon>Vertebrata</taxon>
        <taxon>Euteleostomi</taxon>
        <taxon>Mammalia</taxon>
        <taxon>Eutheria</taxon>
        <taxon>Euarchontoglires</taxon>
        <taxon>Primates</taxon>
        <taxon>Strepsirrhini</taxon>
        <taxon>Lorisiformes</taxon>
        <taxon>Galagidae</taxon>
        <taxon>Otolemur</taxon>
    </lineage>
</organism>
<feature type="compositionally biased region" description="Low complexity" evidence="2">
    <location>
        <begin position="255"/>
        <end position="269"/>
    </location>
</feature>
<feature type="compositionally biased region" description="Low complexity" evidence="2">
    <location>
        <begin position="7"/>
        <end position="19"/>
    </location>
</feature>
<dbReference type="OMA" id="NRERSHP"/>
<protein>
    <submittedName>
        <fullName evidence="3">Uncharacterized protein</fullName>
    </submittedName>
</protein>
<feature type="compositionally biased region" description="Polar residues" evidence="2">
    <location>
        <begin position="311"/>
        <end position="320"/>
    </location>
</feature>
<dbReference type="Proteomes" id="UP000005225">
    <property type="component" value="Unassembled WGS sequence"/>
</dbReference>
<evidence type="ECO:0000313" key="4">
    <source>
        <dbReference type="Proteomes" id="UP000005225"/>
    </source>
</evidence>
<feature type="region of interest" description="Disordered" evidence="2">
    <location>
        <begin position="111"/>
        <end position="217"/>
    </location>
</feature>
<feature type="compositionally biased region" description="Polar residues" evidence="2">
    <location>
        <begin position="180"/>
        <end position="210"/>
    </location>
</feature>
<dbReference type="GO" id="GO:0003677">
    <property type="term" value="F:DNA binding"/>
    <property type="evidence" value="ECO:0007669"/>
    <property type="project" value="TreeGrafter"/>
</dbReference>
<dbReference type="AlphaFoldDB" id="H0XTI0"/>
<feature type="compositionally biased region" description="Polar residues" evidence="2">
    <location>
        <begin position="232"/>
        <end position="246"/>
    </location>
</feature>
<dbReference type="eggNOG" id="ENOG502QR38">
    <property type="taxonomic scope" value="Eukaryota"/>
</dbReference>
<evidence type="ECO:0000256" key="1">
    <source>
        <dbReference type="ARBA" id="ARBA00006481"/>
    </source>
</evidence>
<proteinExistence type="inferred from homology"/>
<evidence type="ECO:0000256" key="2">
    <source>
        <dbReference type="SAM" id="MobiDB-lite"/>
    </source>
</evidence>
<keyword evidence="4" id="KW-1185">Reference proteome</keyword>
<feature type="region of interest" description="Disordered" evidence="2">
    <location>
        <begin position="1"/>
        <end position="65"/>
    </location>
</feature>